<dbReference type="STRING" id="1798407.A3A16_00005"/>
<sequence>MIKKFIVASSLMSFLISGSVLPAMAQTVAVRPTKKEVSECMQAANAKKKTALMAAKDARHATEMQAKDVRKSGAPDAKKTAKELLRSARDTYKTAERAAKTAFAINRKACAQGAPKLFEVKMLE</sequence>
<feature type="chain" id="PRO_5009581852" description="DUF5667 domain-containing protein" evidence="1">
    <location>
        <begin position="26"/>
        <end position="124"/>
    </location>
</feature>
<evidence type="ECO:0000313" key="2">
    <source>
        <dbReference type="EMBL" id="OGY66282.1"/>
    </source>
</evidence>
<name>A0A1G1ZNY6_9BACT</name>
<dbReference type="AlphaFoldDB" id="A0A1G1ZNY6"/>
<accession>A0A1G1ZNY6</accession>
<protein>
    <recommendedName>
        <fullName evidence="4">DUF5667 domain-containing protein</fullName>
    </recommendedName>
</protein>
<comment type="caution">
    <text evidence="2">The sequence shown here is derived from an EMBL/GenBank/DDBJ whole genome shotgun (WGS) entry which is preliminary data.</text>
</comment>
<evidence type="ECO:0000313" key="3">
    <source>
        <dbReference type="Proteomes" id="UP000177942"/>
    </source>
</evidence>
<dbReference type="EMBL" id="MHJJ01000002">
    <property type="protein sequence ID" value="OGY66282.1"/>
    <property type="molecule type" value="Genomic_DNA"/>
</dbReference>
<gene>
    <name evidence="2" type="ORF">A3A16_00005</name>
</gene>
<evidence type="ECO:0008006" key="4">
    <source>
        <dbReference type="Google" id="ProtNLM"/>
    </source>
</evidence>
<feature type="signal peptide" evidence="1">
    <location>
        <begin position="1"/>
        <end position="25"/>
    </location>
</feature>
<proteinExistence type="predicted"/>
<organism evidence="2 3">
    <name type="scientific">Candidatus Harrisonbacteria bacterium RIFCSPLOWO2_01_FULL_44_18</name>
    <dbReference type="NCBI Taxonomy" id="1798407"/>
    <lineage>
        <taxon>Bacteria</taxon>
        <taxon>Candidatus Harrisoniibacteriota</taxon>
    </lineage>
</organism>
<reference evidence="2 3" key="1">
    <citation type="journal article" date="2016" name="Nat. Commun.">
        <title>Thousands of microbial genomes shed light on interconnected biogeochemical processes in an aquifer system.</title>
        <authorList>
            <person name="Anantharaman K."/>
            <person name="Brown C.T."/>
            <person name="Hug L.A."/>
            <person name="Sharon I."/>
            <person name="Castelle C.J."/>
            <person name="Probst A.J."/>
            <person name="Thomas B.C."/>
            <person name="Singh A."/>
            <person name="Wilkins M.J."/>
            <person name="Karaoz U."/>
            <person name="Brodie E.L."/>
            <person name="Williams K.H."/>
            <person name="Hubbard S.S."/>
            <person name="Banfield J.F."/>
        </authorList>
    </citation>
    <scope>NUCLEOTIDE SEQUENCE [LARGE SCALE GENOMIC DNA]</scope>
</reference>
<evidence type="ECO:0000256" key="1">
    <source>
        <dbReference type="SAM" id="SignalP"/>
    </source>
</evidence>
<keyword evidence="1" id="KW-0732">Signal</keyword>
<dbReference type="Proteomes" id="UP000177942">
    <property type="component" value="Unassembled WGS sequence"/>
</dbReference>